<feature type="chain" id="PRO_5010281952" evidence="1">
    <location>
        <begin position="27"/>
        <end position="691"/>
    </location>
</feature>
<organism evidence="2 3">
    <name type="scientific">Demequina mangrovi</name>
    <dbReference type="NCBI Taxonomy" id="1043493"/>
    <lineage>
        <taxon>Bacteria</taxon>
        <taxon>Bacillati</taxon>
        <taxon>Actinomycetota</taxon>
        <taxon>Actinomycetes</taxon>
        <taxon>Micrococcales</taxon>
        <taxon>Demequinaceae</taxon>
        <taxon>Demequina</taxon>
    </lineage>
</organism>
<reference evidence="3" key="1">
    <citation type="submission" date="2016-10" db="EMBL/GenBank/DDBJ databases">
        <authorList>
            <person name="Varghese N."/>
        </authorList>
    </citation>
    <scope>NUCLEOTIDE SEQUENCE [LARGE SCALE GENOMIC DNA]</scope>
    <source>
        <strain evidence="3">DSM 24868</strain>
    </source>
</reference>
<dbReference type="AlphaFoldDB" id="A0A1H6YVD4"/>
<keyword evidence="1" id="KW-0732">Signal</keyword>
<evidence type="ECO:0000256" key="1">
    <source>
        <dbReference type="SAM" id="SignalP"/>
    </source>
</evidence>
<dbReference type="EMBL" id="FNZI01000003">
    <property type="protein sequence ID" value="SEJ41312.1"/>
    <property type="molecule type" value="Genomic_DNA"/>
</dbReference>
<dbReference type="STRING" id="1043493.SAMN05421637_1769"/>
<dbReference type="Proteomes" id="UP000183315">
    <property type="component" value="Unassembled WGS sequence"/>
</dbReference>
<name>A0A1H6YVD4_9MICO</name>
<keyword evidence="3" id="KW-1185">Reference proteome</keyword>
<sequence>MRLRDAVVAVTVAALAIIGVVPAAQAGVVDKTNGTDYWETEISNEIGGGSVTCYKDAYGAVTNDGKSVTLPDHDPDWMGTGYVALIVKGGNEGPDGAGNKVTLFPKAGVAYAAPKNHGGQPADVSHYIVCMGSMPVDYEVSCDAVTVTYPKGIDSIDVNIKWTPLPGGSQKTQNYHPNTGATVGQVVTVTLAATGYYSVDWVQVNGTNFHWKTGLTCGEPEKPEQPQDKVETTAWEVSDYSCESETVDIMREVTTTKWVWDSSKGAWVLSDAPKTVVENSSRAMTADEKAEMCDEPPVVDVCSNVPGKQDEAPAGWKVNPDGTCEPCEPPVVDVCPNLKGDQATVPEGMVKDDAGDCVEPPVDVCLNIDGVQTEVPEGLMLDDGTCYKEATVKVGEWSGEPVCGINYYLLSAIETATTYTLEQSEAGYSWVVDKVTPREIHKRVNLDEVLRCEDASAAITVTPASCAAPGAIDEVTMEHATVDEAPATEPGEHSVTFTANEGHAFAGGAVTLTLEYTVEAQLTEGCEVDEPQEPTLDGTIVGAVCTADAPYLGYSIVVDDPDGQSDDDGTATITFVHPTDPSQNVTRTVDIGEGRILWPGASVDADGVADGWPGWEYNPSTEEWDPIGDGNYGWTREPDTEVIIGTNPTASFTVSYPPATPECNSEPPTDIVIVLDAPPAIAVTGVATYTG</sequence>
<proteinExistence type="predicted"/>
<dbReference type="OrthoDB" id="3783029at2"/>
<evidence type="ECO:0000313" key="3">
    <source>
        <dbReference type="Proteomes" id="UP000183315"/>
    </source>
</evidence>
<protein>
    <submittedName>
        <fullName evidence="2">Uncharacterized protein</fullName>
    </submittedName>
</protein>
<gene>
    <name evidence="2" type="ORF">SAMN05421637_1769</name>
</gene>
<evidence type="ECO:0000313" key="2">
    <source>
        <dbReference type="EMBL" id="SEJ41312.1"/>
    </source>
</evidence>
<dbReference type="eggNOG" id="COG2304">
    <property type="taxonomic scope" value="Bacteria"/>
</dbReference>
<feature type="signal peptide" evidence="1">
    <location>
        <begin position="1"/>
        <end position="26"/>
    </location>
</feature>
<accession>A0A1H6YVD4</accession>
<dbReference type="RefSeq" id="WP_052405597.1">
    <property type="nucleotide sequence ID" value="NZ_BBLU01000004.1"/>
</dbReference>